<evidence type="ECO:0000313" key="2">
    <source>
        <dbReference type="Proteomes" id="UP000187209"/>
    </source>
</evidence>
<name>A0A1R2ARS1_9CILI</name>
<dbReference type="OrthoDB" id="45365at2759"/>
<dbReference type="Gene3D" id="2.120.10.80">
    <property type="entry name" value="Kelch-type beta propeller"/>
    <property type="match status" value="1"/>
</dbReference>
<sequence>MICGFCRDPAEFSCNCTSKSSYVCSKHVGNHYKLIGKHEVNQIGRKKILFNPIMKAKLLDKIFLLKTQAKLDMKKTILHANDLITQINKKLNKINNYMINFIKSCNDTIDYIQNLNEEIEEKEFYCPLESLLIMKEPEVLDQIYGPKIKLYPINGKTIECGISTFPHCIFQYTFRALEFSSENEVICNNGTVETKIKTNFNWAGRLLSVGKKFGIYTGGFPASNSAYIIDLESKSINSLPSLHQKRCFHAMTWIDGFPAVLGGCDGEEDLAVVEVYKNGNWEIYPSLTSKKKCFGAISHFSKTYAFGGNIKTEKGKKRLNHIERYENGKWELLTIKLSSNLSIPGIFLLGTNILIFGGGDNDGKMTKDCYIFDDKFMKICKADFELKEPLYFASLNALTLKGEIHYYGTDLNESCRFINLEFNI</sequence>
<accession>A0A1R2ARS1</accession>
<dbReference type="Proteomes" id="UP000187209">
    <property type="component" value="Unassembled WGS sequence"/>
</dbReference>
<evidence type="ECO:0000313" key="1">
    <source>
        <dbReference type="EMBL" id="OMJ67217.1"/>
    </source>
</evidence>
<dbReference type="SUPFAM" id="SSF117281">
    <property type="entry name" value="Kelch motif"/>
    <property type="match status" value="1"/>
</dbReference>
<organism evidence="1 2">
    <name type="scientific">Stentor coeruleus</name>
    <dbReference type="NCBI Taxonomy" id="5963"/>
    <lineage>
        <taxon>Eukaryota</taxon>
        <taxon>Sar</taxon>
        <taxon>Alveolata</taxon>
        <taxon>Ciliophora</taxon>
        <taxon>Postciliodesmatophora</taxon>
        <taxon>Heterotrichea</taxon>
        <taxon>Heterotrichida</taxon>
        <taxon>Stentoridae</taxon>
        <taxon>Stentor</taxon>
    </lineage>
</organism>
<comment type="caution">
    <text evidence="1">The sequence shown here is derived from an EMBL/GenBank/DDBJ whole genome shotgun (WGS) entry which is preliminary data.</text>
</comment>
<protein>
    <submittedName>
        <fullName evidence="1">Uncharacterized protein</fullName>
    </submittedName>
</protein>
<gene>
    <name evidence="1" type="ORF">SteCoe_35682</name>
</gene>
<keyword evidence="2" id="KW-1185">Reference proteome</keyword>
<dbReference type="InterPro" id="IPR015915">
    <property type="entry name" value="Kelch-typ_b-propeller"/>
</dbReference>
<dbReference type="EMBL" id="MPUH01001543">
    <property type="protein sequence ID" value="OMJ67217.1"/>
    <property type="molecule type" value="Genomic_DNA"/>
</dbReference>
<dbReference type="AlphaFoldDB" id="A0A1R2ARS1"/>
<proteinExistence type="predicted"/>
<reference evidence="1 2" key="1">
    <citation type="submission" date="2016-11" db="EMBL/GenBank/DDBJ databases">
        <title>The macronuclear genome of Stentor coeruleus: a giant cell with tiny introns.</title>
        <authorList>
            <person name="Slabodnick M."/>
            <person name="Ruby J.G."/>
            <person name="Reiff S.B."/>
            <person name="Swart E.C."/>
            <person name="Gosai S."/>
            <person name="Prabakaran S."/>
            <person name="Witkowska E."/>
            <person name="Larue G.E."/>
            <person name="Fisher S."/>
            <person name="Freeman R.M."/>
            <person name="Gunawardena J."/>
            <person name="Chu W."/>
            <person name="Stover N.A."/>
            <person name="Gregory B.D."/>
            <person name="Nowacki M."/>
            <person name="Derisi J."/>
            <person name="Roy S.W."/>
            <person name="Marshall W.F."/>
            <person name="Sood P."/>
        </authorList>
    </citation>
    <scope>NUCLEOTIDE SEQUENCE [LARGE SCALE GENOMIC DNA]</scope>
    <source>
        <strain evidence="1">WM001</strain>
    </source>
</reference>